<accession>A0A3N0J2F6</accession>
<reference evidence="1 3" key="1">
    <citation type="journal article" date="2018" name="Elife">
        <title>Discovery and characterization of a prevalent human gut bacterial enzyme sufficient for the inactivation of a family of plant toxins.</title>
        <authorList>
            <person name="Koppel N."/>
            <person name="Bisanz J.E."/>
            <person name="Pandelia M.E."/>
            <person name="Turnbaugh P.J."/>
            <person name="Balskus E.P."/>
        </authorList>
    </citation>
    <scope>NUCLEOTIDE SEQUENCE [LARGE SCALE GENOMIC DNA]</scope>
    <source>
        <strain evidence="1 3">DSM 16107</strain>
    </source>
</reference>
<proteinExistence type="predicted"/>
<dbReference type="EMBL" id="QICC01000001">
    <property type="protein sequence ID" value="RNM43347.1"/>
    <property type="molecule type" value="Genomic_DNA"/>
</dbReference>
<sequence>MQTDRRKELRDSYKNRRPEMGVIALRCIATGERFLGTTRDASKEFNSLQAKLGGGGHPNRQLQQLWNAHGADGFAFEVVDTLEYEQPDDVTADDLNALRELLLMEDPEARKIWK</sequence>
<protein>
    <recommendedName>
        <fullName evidence="5">GIY-YIG nuclease family protein</fullName>
    </recommendedName>
</protein>
<evidence type="ECO:0000313" key="4">
    <source>
        <dbReference type="Proteomes" id="UP000270112"/>
    </source>
</evidence>
<evidence type="ECO:0000313" key="2">
    <source>
        <dbReference type="EMBL" id="RNM43347.1"/>
    </source>
</evidence>
<organism evidence="2 4">
    <name type="scientific">Eggerthella sinensis</name>
    <dbReference type="NCBI Taxonomy" id="242230"/>
    <lineage>
        <taxon>Bacteria</taxon>
        <taxon>Bacillati</taxon>
        <taxon>Actinomycetota</taxon>
        <taxon>Coriobacteriia</taxon>
        <taxon>Eggerthellales</taxon>
        <taxon>Eggerthellaceae</taxon>
        <taxon>Eggerthella</taxon>
    </lineage>
</organism>
<evidence type="ECO:0000313" key="1">
    <source>
        <dbReference type="EMBL" id="RDB71446.1"/>
    </source>
</evidence>
<dbReference type="Proteomes" id="UP000270112">
    <property type="component" value="Unassembled WGS sequence"/>
</dbReference>
<dbReference type="InterPro" id="IPR035901">
    <property type="entry name" value="GIY-YIG_endonuc_sf"/>
</dbReference>
<dbReference type="OrthoDB" id="7270972at2"/>
<dbReference type="Gene3D" id="3.40.1440.10">
    <property type="entry name" value="GIY-YIG endonuclease"/>
    <property type="match status" value="1"/>
</dbReference>
<name>A0A3N0J2F6_9ACTN</name>
<dbReference type="EMBL" id="PPTT01000002">
    <property type="protein sequence ID" value="RDB71446.1"/>
    <property type="molecule type" value="Genomic_DNA"/>
</dbReference>
<dbReference type="AlphaFoldDB" id="A0A3N0J2F6"/>
<reference evidence="4" key="2">
    <citation type="submission" date="2018-05" db="EMBL/GenBank/DDBJ databases">
        <title>Genome Sequencing of selected type strains of the family Eggerthellaceae.</title>
        <authorList>
            <person name="Danylec N."/>
            <person name="Stoll D.A."/>
            <person name="Doetsch A."/>
            <person name="Huch M."/>
        </authorList>
    </citation>
    <scope>NUCLEOTIDE SEQUENCE [LARGE SCALE GENOMIC DNA]</scope>
    <source>
        <strain evidence="4">DSM 16107</strain>
    </source>
</reference>
<evidence type="ECO:0000313" key="3">
    <source>
        <dbReference type="Proteomes" id="UP000253817"/>
    </source>
</evidence>
<dbReference type="Proteomes" id="UP000253817">
    <property type="component" value="Unassembled WGS sequence"/>
</dbReference>
<dbReference type="RefSeq" id="WP_114544953.1">
    <property type="nucleotide sequence ID" value="NZ_CATYHD010000012.1"/>
</dbReference>
<comment type="caution">
    <text evidence="2">The sequence shown here is derived from an EMBL/GenBank/DDBJ whole genome shotgun (WGS) entry which is preliminary data.</text>
</comment>
<gene>
    <name evidence="1" type="ORF">C1876_01465</name>
    <name evidence="2" type="ORF">DMP09_00175</name>
</gene>
<dbReference type="CDD" id="cd10451">
    <property type="entry name" value="GIY-YIG_LuxR_like"/>
    <property type="match status" value="1"/>
</dbReference>
<evidence type="ECO:0008006" key="5">
    <source>
        <dbReference type="Google" id="ProtNLM"/>
    </source>
</evidence>
<reference evidence="2" key="3">
    <citation type="journal article" date="2019" name="Microbiol. Resour. Announc.">
        <title>Draft Genome Sequences of Type Strains of Gordonibacter faecihominis, Paraeggerthella hongkongensis, Parvibacter caecicola,Slackia equolifaciens, Slackia faecicanis, and Slackia isoflavoniconvertens.</title>
        <authorList>
            <person name="Danylec N."/>
            <person name="Stoll D.A."/>
            <person name="Dotsch A."/>
            <person name="Huch M."/>
        </authorList>
    </citation>
    <scope>NUCLEOTIDE SEQUENCE</scope>
    <source>
        <strain evidence="2">DSM 16107</strain>
    </source>
</reference>
<keyword evidence="3" id="KW-1185">Reference proteome</keyword>